<feature type="domain" description="Sugar-binding" evidence="5">
    <location>
        <begin position="56"/>
        <end position="308"/>
    </location>
</feature>
<evidence type="ECO:0000256" key="4">
    <source>
        <dbReference type="ARBA" id="ARBA00023163"/>
    </source>
</evidence>
<keyword evidence="4" id="KW-0804">Transcription</keyword>
<sequence length="308" mass="34183">MDDKFLLAEIAKLYYIDQIKQKDIAKIFNITPIQVSRFLRSAIENNIIQFHITMPIEVDLDLGKKIKDKYKLRECVVIDEEDEGLIGIKIAQYTSKFVYSLLQDGAIMGVSWGKGIYEFVKQLPFGKLPDLKIVQLSGGFVSEKNYMVTPAHIVTIACEKLGGVPIFLNAPFFSPNQDTKNNLLKDEGILKVYELASKSSVNIIGASSLKKTSTVFRVGMVSTDDIAELSYMNAIGDIAGYFIDDKGDPIKWSKSELYNGVPLDLIGSAYTTLCIAGEAGKEKVIRAGLNKKYFNTLITGKKLARGLL</sequence>
<accession>A0A9X5GRL9</accession>
<keyword evidence="2" id="KW-0805">Transcription regulation</keyword>
<evidence type="ECO:0000313" key="6">
    <source>
        <dbReference type="EMBL" id="NBJ92321.1"/>
    </source>
</evidence>
<comment type="similarity">
    <text evidence="1">Belongs to the SorC transcriptional regulatory family.</text>
</comment>
<dbReference type="Gene3D" id="3.40.50.1360">
    <property type="match status" value="1"/>
</dbReference>
<evidence type="ECO:0000256" key="2">
    <source>
        <dbReference type="ARBA" id="ARBA00023015"/>
    </source>
</evidence>
<evidence type="ECO:0000256" key="1">
    <source>
        <dbReference type="ARBA" id="ARBA00010466"/>
    </source>
</evidence>
<dbReference type="PANTHER" id="PTHR34294:SF1">
    <property type="entry name" value="TRANSCRIPTIONAL REGULATOR LSRR"/>
    <property type="match status" value="1"/>
</dbReference>
<evidence type="ECO:0000313" key="7">
    <source>
        <dbReference type="Proteomes" id="UP001154420"/>
    </source>
</evidence>
<organism evidence="6 7">
    <name type="scientific">Parablautia muri</name>
    <dbReference type="NCBI Taxonomy" id="2320879"/>
    <lineage>
        <taxon>Bacteria</taxon>
        <taxon>Bacillati</taxon>
        <taxon>Bacillota</taxon>
        <taxon>Clostridia</taxon>
        <taxon>Lachnospirales</taxon>
        <taxon>Lachnospiraceae</taxon>
        <taxon>Parablautia</taxon>
    </lineage>
</organism>
<dbReference type="InterPro" id="IPR037171">
    <property type="entry name" value="NagB/RpiA_transferase-like"/>
</dbReference>
<evidence type="ECO:0000256" key="3">
    <source>
        <dbReference type="ARBA" id="ARBA00023125"/>
    </source>
</evidence>
<dbReference type="PANTHER" id="PTHR34294">
    <property type="entry name" value="TRANSCRIPTIONAL REGULATOR-RELATED"/>
    <property type="match status" value="1"/>
</dbReference>
<dbReference type="AlphaFoldDB" id="A0A9X5GRL9"/>
<reference evidence="6" key="1">
    <citation type="submission" date="2018-09" db="EMBL/GenBank/DDBJ databases">
        <title>Murine metabolic-syndrome-specific gut microbial biobank.</title>
        <authorList>
            <person name="Liu C."/>
        </authorList>
    </citation>
    <scope>NUCLEOTIDE SEQUENCE</scope>
    <source>
        <strain evidence="6">D42-62</strain>
    </source>
</reference>
<dbReference type="EMBL" id="QZDT01000007">
    <property type="protein sequence ID" value="NBJ92321.1"/>
    <property type="molecule type" value="Genomic_DNA"/>
</dbReference>
<dbReference type="InterPro" id="IPR007324">
    <property type="entry name" value="Sugar-bd_dom_put"/>
</dbReference>
<dbReference type="OrthoDB" id="58802at2"/>
<dbReference type="RefSeq" id="WP_160559420.1">
    <property type="nucleotide sequence ID" value="NZ_QZDT01000007.1"/>
</dbReference>
<name>A0A9X5GRL9_9FIRM</name>
<dbReference type="InterPro" id="IPR051054">
    <property type="entry name" value="SorC_transcr_regulators"/>
</dbReference>
<comment type="caution">
    <text evidence="6">The sequence shown here is derived from an EMBL/GenBank/DDBJ whole genome shotgun (WGS) entry which is preliminary data.</text>
</comment>
<proteinExistence type="inferred from homology"/>
<gene>
    <name evidence="6" type="ORF">D5281_06850</name>
</gene>
<protein>
    <recommendedName>
        <fullName evidence="5">Sugar-binding domain-containing protein</fullName>
    </recommendedName>
</protein>
<keyword evidence="7" id="KW-1185">Reference proteome</keyword>
<keyword evidence="3" id="KW-0238">DNA-binding</keyword>
<dbReference type="GO" id="GO:0003677">
    <property type="term" value="F:DNA binding"/>
    <property type="evidence" value="ECO:0007669"/>
    <property type="project" value="UniProtKB-KW"/>
</dbReference>
<dbReference type="Pfam" id="PF04198">
    <property type="entry name" value="Sugar-bind"/>
    <property type="match status" value="1"/>
</dbReference>
<dbReference type="SUPFAM" id="SSF100950">
    <property type="entry name" value="NagB/RpiA/CoA transferase-like"/>
    <property type="match status" value="1"/>
</dbReference>
<dbReference type="Proteomes" id="UP001154420">
    <property type="component" value="Unassembled WGS sequence"/>
</dbReference>
<dbReference type="GO" id="GO:0030246">
    <property type="term" value="F:carbohydrate binding"/>
    <property type="evidence" value="ECO:0007669"/>
    <property type="project" value="InterPro"/>
</dbReference>
<evidence type="ECO:0000259" key="5">
    <source>
        <dbReference type="Pfam" id="PF04198"/>
    </source>
</evidence>
<dbReference type="Gene3D" id="1.10.10.60">
    <property type="entry name" value="Homeodomain-like"/>
    <property type="match status" value="1"/>
</dbReference>